<accession>A0AAD4NTL7</accession>
<feature type="compositionally biased region" description="Polar residues" evidence="1">
    <location>
        <begin position="383"/>
        <end position="397"/>
    </location>
</feature>
<dbReference type="Proteomes" id="UP001199106">
    <property type="component" value="Unassembled WGS sequence"/>
</dbReference>
<dbReference type="AlphaFoldDB" id="A0AAD4NTL7"/>
<gene>
    <name evidence="2" type="ORF">G6011_04127</name>
</gene>
<feature type="compositionally biased region" description="Low complexity" evidence="1">
    <location>
        <begin position="363"/>
        <end position="378"/>
    </location>
</feature>
<organism evidence="2 3">
    <name type="scientific">Alternaria panax</name>
    <dbReference type="NCBI Taxonomy" id="48097"/>
    <lineage>
        <taxon>Eukaryota</taxon>
        <taxon>Fungi</taxon>
        <taxon>Dikarya</taxon>
        <taxon>Ascomycota</taxon>
        <taxon>Pezizomycotina</taxon>
        <taxon>Dothideomycetes</taxon>
        <taxon>Pleosporomycetidae</taxon>
        <taxon>Pleosporales</taxon>
        <taxon>Pleosporineae</taxon>
        <taxon>Pleosporaceae</taxon>
        <taxon>Alternaria</taxon>
        <taxon>Alternaria sect. Panax</taxon>
    </lineage>
</organism>
<keyword evidence="3" id="KW-1185">Reference proteome</keyword>
<sequence length="414" mass="45298">MADPNTPSSDATASTISPLDMDWAQDELVPFLQSVFAQPSRSADDWQRQILFARHNVHLIPFYEDFPLTIECLRLTLLNSETLTPKELSKFMKVAEQGSQMCVRIFVRHAIRHGPYQLFSLGRDPSPDFPRGLGGMARGRRTAVRRHQTRTQTQVPAVGQGLRTVAQGPRVAAPAESQGASYAQLADENAALRRQMGALNLESGGRRGGREVQTGRSSQPRGGYNARPDRGHHLNQGPGMSQTMPQPPPQYAPGSFGGYNQPYSGSSMMYNPYAPATQMSPYGMTQQYPQHYSDLPQQQYSNLPQQPQGGWNGNNNYRNTQQANSSQSGNSSAYLMPPPQTTLVPQQVRGPDRQGQPPQHYRGASAGQQGQGSVQTQGLSVPAQEQASVSRKASSSVLHPEARPFTPGSNTTED</sequence>
<evidence type="ECO:0000256" key="1">
    <source>
        <dbReference type="SAM" id="MobiDB-lite"/>
    </source>
</evidence>
<evidence type="ECO:0000313" key="3">
    <source>
        <dbReference type="Proteomes" id="UP001199106"/>
    </source>
</evidence>
<dbReference type="EMBL" id="JAANER010000002">
    <property type="protein sequence ID" value="KAG9194092.1"/>
    <property type="molecule type" value="Genomic_DNA"/>
</dbReference>
<evidence type="ECO:0000313" key="2">
    <source>
        <dbReference type="EMBL" id="KAG9194092.1"/>
    </source>
</evidence>
<reference evidence="2" key="1">
    <citation type="submission" date="2021-07" db="EMBL/GenBank/DDBJ databases">
        <title>Genome Resource of American Ginseng Black Spot Pathogen Alternaria panax.</title>
        <authorList>
            <person name="Qiu C."/>
            <person name="Wang W."/>
            <person name="Liu Z."/>
        </authorList>
    </citation>
    <scope>NUCLEOTIDE SEQUENCE</scope>
    <source>
        <strain evidence="2">BNCC115425</strain>
    </source>
</reference>
<proteinExistence type="predicted"/>
<name>A0AAD4NTL7_9PLEO</name>
<comment type="caution">
    <text evidence="2">The sequence shown here is derived from an EMBL/GenBank/DDBJ whole genome shotgun (WGS) entry which is preliminary data.</text>
</comment>
<feature type="region of interest" description="Disordered" evidence="1">
    <location>
        <begin position="200"/>
        <end position="258"/>
    </location>
</feature>
<feature type="compositionally biased region" description="Low complexity" evidence="1">
    <location>
        <begin position="297"/>
        <end position="333"/>
    </location>
</feature>
<protein>
    <submittedName>
        <fullName evidence="2">Uncharacterized protein</fullName>
    </submittedName>
</protein>
<feature type="region of interest" description="Disordered" evidence="1">
    <location>
        <begin position="297"/>
        <end position="414"/>
    </location>
</feature>